<dbReference type="Pfam" id="PF00012">
    <property type="entry name" value="HSP70"/>
    <property type="match status" value="1"/>
</dbReference>
<dbReference type="Gene3D" id="1.20.1270.10">
    <property type="match status" value="1"/>
</dbReference>
<dbReference type="Proteomes" id="UP001211907">
    <property type="component" value="Unassembled WGS sequence"/>
</dbReference>
<dbReference type="GO" id="GO:0140662">
    <property type="term" value="F:ATP-dependent protein folding chaperone"/>
    <property type="evidence" value="ECO:0007669"/>
    <property type="project" value="InterPro"/>
</dbReference>
<dbReference type="SUPFAM" id="SSF100934">
    <property type="entry name" value="Heat shock protein 70kD (HSP70), C-terminal subdomain"/>
    <property type="match status" value="1"/>
</dbReference>
<protein>
    <submittedName>
        <fullName evidence="3">ATPase with role in protein import into the ER</fullName>
    </submittedName>
</protein>
<dbReference type="InterPro" id="IPR013126">
    <property type="entry name" value="Hsp_70_fam"/>
</dbReference>
<sequence length="99" mass="11152">MQETIEAKNEFKNYLYYVKQQVTDEEKLGGKIGENDKQVILHAFGEASEWLDSNVATATKEDINEQKHELEVVVNSISSKLYDSAAGGDGEYVLDHDEL</sequence>
<evidence type="ECO:0000313" key="3">
    <source>
        <dbReference type="EMBL" id="KAJ3089027.1"/>
    </source>
</evidence>
<accession>A0AAD5X6N6</accession>
<evidence type="ECO:0000256" key="1">
    <source>
        <dbReference type="ARBA" id="ARBA00022741"/>
    </source>
</evidence>
<dbReference type="AlphaFoldDB" id="A0AAD5X6N6"/>
<dbReference type="InterPro" id="IPR029048">
    <property type="entry name" value="HSP70_C_sf"/>
</dbReference>
<comment type="caution">
    <text evidence="3">The sequence shown here is derived from an EMBL/GenBank/DDBJ whole genome shotgun (WGS) entry which is preliminary data.</text>
</comment>
<organism evidence="3 4">
    <name type="scientific">Physocladia obscura</name>
    <dbReference type="NCBI Taxonomy" id="109957"/>
    <lineage>
        <taxon>Eukaryota</taxon>
        <taxon>Fungi</taxon>
        <taxon>Fungi incertae sedis</taxon>
        <taxon>Chytridiomycota</taxon>
        <taxon>Chytridiomycota incertae sedis</taxon>
        <taxon>Chytridiomycetes</taxon>
        <taxon>Chytridiales</taxon>
        <taxon>Chytriomycetaceae</taxon>
        <taxon>Physocladia</taxon>
    </lineage>
</organism>
<evidence type="ECO:0000256" key="2">
    <source>
        <dbReference type="ARBA" id="ARBA00022840"/>
    </source>
</evidence>
<keyword evidence="1" id="KW-0547">Nucleotide-binding</keyword>
<name>A0AAD5X6N6_9FUNG</name>
<reference evidence="3" key="1">
    <citation type="submission" date="2020-05" db="EMBL/GenBank/DDBJ databases">
        <title>Phylogenomic resolution of chytrid fungi.</title>
        <authorList>
            <person name="Stajich J.E."/>
            <person name="Amses K."/>
            <person name="Simmons R."/>
            <person name="Seto K."/>
            <person name="Myers J."/>
            <person name="Bonds A."/>
            <person name="Quandt C.A."/>
            <person name="Barry K."/>
            <person name="Liu P."/>
            <person name="Grigoriev I."/>
            <person name="Longcore J.E."/>
            <person name="James T.Y."/>
        </authorList>
    </citation>
    <scope>NUCLEOTIDE SEQUENCE</scope>
    <source>
        <strain evidence="3">JEL0513</strain>
    </source>
</reference>
<proteinExistence type="predicted"/>
<dbReference type="EMBL" id="JADGJH010003751">
    <property type="protein sequence ID" value="KAJ3089027.1"/>
    <property type="molecule type" value="Genomic_DNA"/>
</dbReference>
<dbReference type="GO" id="GO:0005524">
    <property type="term" value="F:ATP binding"/>
    <property type="evidence" value="ECO:0007669"/>
    <property type="project" value="UniProtKB-KW"/>
</dbReference>
<gene>
    <name evidence="3" type="primary">KAR2_2</name>
    <name evidence="3" type="ORF">HK100_007880</name>
</gene>
<keyword evidence="4" id="KW-1185">Reference proteome</keyword>
<evidence type="ECO:0000313" key="4">
    <source>
        <dbReference type="Proteomes" id="UP001211907"/>
    </source>
</evidence>
<keyword evidence="2" id="KW-0067">ATP-binding</keyword>